<dbReference type="GO" id="GO:0003677">
    <property type="term" value="F:DNA binding"/>
    <property type="evidence" value="ECO:0007669"/>
    <property type="project" value="UniProtKB-KW"/>
</dbReference>
<dbReference type="CDD" id="cd00090">
    <property type="entry name" value="HTH_ARSR"/>
    <property type="match status" value="1"/>
</dbReference>
<dbReference type="InterPro" id="IPR005471">
    <property type="entry name" value="Tscrpt_reg_IclR_N"/>
</dbReference>
<dbReference type="Proteomes" id="UP000095598">
    <property type="component" value="Unassembled WGS sequence"/>
</dbReference>
<evidence type="ECO:0000313" key="8">
    <source>
        <dbReference type="EMBL" id="CUN04708.1"/>
    </source>
</evidence>
<dbReference type="InterPro" id="IPR036390">
    <property type="entry name" value="WH_DNA-bd_sf"/>
</dbReference>
<evidence type="ECO:0000256" key="5">
    <source>
        <dbReference type="ARBA" id="ARBA00070406"/>
    </source>
</evidence>
<dbReference type="InterPro" id="IPR050707">
    <property type="entry name" value="HTH_MetabolicPath_Reg"/>
</dbReference>
<evidence type="ECO:0000256" key="4">
    <source>
        <dbReference type="ARBA" id="ARBA00058938"/>
    </source>
</evidence>
<keyword evidence="1" id="KW-0805">Transcription regulation</keyword>
<dbReference type="GeneID" id="92740162"/>
<accession>A0A173TU24</accession>
<evidence type="ECO:0000259" key="7">
    <source>
        <dbReference type="PROSITE" id="PS51078"/>
    </source>
</evidence>
<dbReference type="InterPro" id="IPR011991">
    <property type="entry name" value="ArsR-like_HTH"/>
</dbReference>
<dbReference type="Gene3D" id="3.30.450.40">
    <property type="match status" value="1"/>
</dbReference>
<feature type="domain" description="HTH iclR-type" evidence="6">
    <location>
        <begin position="9"/>
        <end position="73"/>
    </location>
</feature>
<dbReference type="PROSITE" id="PS51078">
    <property type="entry name" value="ICLR_ED"/>
    <property type="match status" value="1"/>
</dbReference>
<dbReference type="GO" id="GO:0045892">
    <property type="term" value="P:negative regulation of DNA-templated transcription"/>
    <property type="evidence" value="ECO:0007669"/>
    <property type="project" value="TreeGrafter"/>
</dbReference>
<keyword evidence="2" id="KW-0238">DNA-binding</keyword>
<dbReference type="GO" id="GO:0003700">
    <property type="term" value="F:DNA-binding transcription factor activity"/>
    <property type="evidence" value="ECO:0007669"/>
    <property type="project" value="TreeGrafter"/>
</dbReference>
<dbReference type="Proteomes" id="UP001243496">
    <property type="component" value="Chromosome"/>
</dbReference>
<dbReference type="Pfam" id="PF01614">
    <property type="entry name" value="IclR_C"/>
    <property type="match status" value="1"/>
</dbReference>
<reference evidence="10" key="2">
    <citation type="submission" date="2023-08" db="EMBL/GenBank/DDBJ databases">
        <title>Complete Genome Sequences of butyrate producing Anaerostipes hadrus strains BA1 and GIF7 isolated from the terminal ileum of a healthy lean male.</title>
        <authorList>
            <person name="Low A."/>
            <person name="Sheludchenko M."/>
            <person name="Cheng H.E."/>
            <person name="Koh X.Q."/>
            <person name="Lee J."/>
        </authorList>
    </citation>
    <scope>NUCLEOTIDE SEQUENCE</scope>
    <source>
        <strain evidence="10">BA1</strain>
    </source>
</reference>
<dbReference type="Proteomes" id="UP000095553">
    <property type="component" value="Unassembled WGS sequence"/>
</dbReference>
<evidence type="ECO:0000313" key="11">
    <source>
        <dbReference type="Proteomes" id="UP000095553"/>
    </source>
</evidence>
<dbReference type="InterPro" id="IPR036388">
    <property type="entry name" value="WH-like_DNA-bd_sf"/>
</dbReference>
<dbReference type="SUPFAM" id="SSF55781">
    <property type="entry name" value="GAF domain-like"/>
    <property type="match status" value="1"/>
</dbReference>
<evidence type="ECO:0000313" key="12">
    <source>
        <dbReference type="Proteomes" id="UP000095598"/>
    </source>
</evidence>
<name>A0A173TU24_ANAHA</name>
<dbReference type="SUPFAM" id="SSF46785">
    <property type="entry name" value="Winged helix' DNA-binding domain"/>
    <property type="match status" value="1"/>
</dbReference>
<dbReference type="RefSeq" id="WP_055073125.1">
    <property type="nucleotide sequence ID" value="NZ_CP132968.1"/>
</dbReference>
<sequence length="261" mass="29368">MAQEPKYPVQTVMKALELLNHLAKNTGNLGAGVSELSDALGIGKSTVHRLLDTLQYYGYIEKSEETNRYRLGWELYKVGLSVPAQNQLFNIDRTHLLELGKKLNETIDYGTIKGKETIIISKMEYTSNGMNNSVSPGEYESIHATALGKVMISEMSEEEIYKLFEDKEELPAYTPHTILTVSELIHEAEKVKKQGYGVNDEEYWIGMYCMAVPVRNYTGKIVAAVSASIPVFRVDDKKKEFVLDELNRTAGQISKELGYRG</sequence>
<evidence type="ECO:0000256" key="2">
    <source>
        <dbReference type="ARBA" id="ARBA00023125"/>
    </source>
</evidence>
<evidence type="ECO:0000256" key="3">
    <source>
        <dbReference type="ARBA" id="ARBA00023163"/>
    </source>
</evidence>
<dbReference type="Gene3D" id="1.10.10.10">
    <property type="entry name" value="Winged helix-like DNA-binding domain superfamily/Winged helix DNA-binding domain"/>
    <property type="match status" value="1"/>
</dbReference>
<dbReference type="AlphaFoldDB" id="A0A173TU24"/>
<feature type="domain" description="IclR-ED" evidence="7">
    <location>
        <begin position="74"/>
        <end position="259"/>
    </location>
</feature>
<evidence type="ECO:0000256" key="1">
    <source>
        <dbReference type="ARBA" id="ARBA00023015"/>
    </source>
</evidence>
<dbReference type="PANTHER" id="PTHR30136:SF24">
    <property type="entry name" value="HTH-TYPE TRANSCRIPTIONAL REPRESSOR ALLR"/>
    <property type="match status" value="1"/>
</dbReference>
<dbReference type="EMBL" id="CYXT01000030">
    <property type="protein sequence ID" value="CUN15587.1"/>
    <property type="molecule type" value="Genomic_DNA"/>
</dbReference>
<gene>
    <name evidence="8" type="primary">kdgR</name>
    <name evidence="9" type="ORF">ERS852425_02976</name>
    <name evidence="8" type="ORF">ERS852571_02187</name>
    <name evidence="10" type="ORF">RBI15_02115</name>
</gene>
<evidence type="ECO:0000259" key="6">
    <source>
        <dbReference type="PROSITE" id="PS51077"/>
    </source>
</evidence>
<proteinExistence type="predicted"/>
<evidence type="ECO:0000313" key="10">
    <source>
        <dbReference type="EMBL" id="WMD16918.1"/>
    </source>
</evidence>
<organism evidence="8 11">
    <name type="scientific">Anaerostipes hadrus</name>
    <dbReference type="NCBI Taxonomy" id="649756"/>
    <lineage>
        <taxon>Bacteria</taxon>
        <taxon>Bacillati</taxon>
        <taxon>Bacillota</taxon>
        <taxon>Clostridia</taxon>
        <taxon>Lachnospirales</taxon>
        <taxon>Lachnospiraceae</taxon>
        <taxon>Anaerostipes</taxon>
    </lineage>
</organism>
<dbReference type="InterPro" id="IPR014757">
    <property type="entry name" value="Tscrpt_reg_IclR_C"/>
</dbReference>
<reference evidence="11 12" key="1">
    <citation type="submission" date="2015-09" db="EMBL/GenBank/DDBJ databases">
        <authorList>
            <consortium name="Pathogen Informatics"/>
        </authorList>
    </citation>
    <scope>NUCLEOTIDE SEQUENCE [LARGE SCALE GENOMIC DNA]</scope>
    <source>
        <strain evidence="9 12">2789STDY5608868</strain>
        <strain evidence="8 11">2789STDY5834959</strain>
    </source>
</reference>
<comment type="function">
    <text evidence="4">May be an activator protein for the gylABX operon.</text>
</comment>
<dbReference type="PROSITE" id="PS51077">
    <property type="entry name" value="HTH_ICLR"/>
    <property type="match status" value="1"/>
</dbReference>
<dbReference type="EMBL" id="CP132968">
    <property type="protein sequence ID" value="WMD16918.1"/>
    <property type="molecule type" value="Genomic_DNA"/>
</dbReference>
<evidence type="ECO:0000313" key="9">
    <source>
        <dbReference type="EMBL" id="CUN15587.1"/>
    </source>
</evidence>
<dbReference type="FunFam" id="1.10.10.10:FF:000056">
    <property type="entry name" value="IclR family transcriptional regulator"/>
    <property type="match status" value="1"/>
</dbReference>
<dbReference type="Pfam" id="PF09339">
    <property type="entry name" value="HTH_IclR"/>
    <property type="match status" value="1"/>
</dbReference>
<protein>
    <recommendedName>
        <fullName evidence="5">Glycerol operon regulatory protein</fullName>
    </recommendedName>
</protein>
<dbReference type="SMART" id="SM00346">
    <property type="entry name" value="HTH_ICLR"/>
    <property type="match status" value="1"/>
</dbReference>
<dbReference type="InterPro" id="IPR029016">
    <property type="entry name" value="GAF-like_dom_sf"/>
</dbReference>
<dbReference type="PANTHER" id="PTHR30136">
    <property type="entry name" value="HELIX-TURN-HELIX TRANSCRIPTIONAL REGULATOR, ICLR FAMILY"/>
    <property type="match status" value="1"/>
</dbReference>
<dbReference type="EMBL" id="CYXY01000013">
    <property type="protein sequence ID" value="CUN04708.1"/>
    <property type="molecule type" value="Genomic_DNA"/>
</dbReference>
<keyword evidence="3" id="KW-0804">Transcription</keyword>